<evidence type="ECO:0000256" key="7">
    <source>
        <dbReference type="ARBA" id="ARBA00022984"/>
    </source>
</evidence>
<dbReference type="Gene3D" id="3.65.10.10">
    <property type="entry name" value="Enolpyruvate transferase domain"/>
    <property type="match status" value="2"/>
</dbReference>
<gene>
    <name evidence="12" type="primary">murA</name>
    <name evidence="14" type="ORF">SAMN04488025_13614</name>
</gene>
<accession>A0A1I2RZM7</accession>
<comment type="pathway">
    <text evidence="2 12">Cell wall biogenesis; peptidoglycan biosynthesis.</text>
</comment>
<evidence type="ECO:0000256" key="1">
    <source>
        <dbReference type="ARBA" id="ARBA00004496"/>
    </source>
</evidence>
<keyword evidence="8 12" id="KW-0131">Cell cycle</keyword>
<dbReference type="GO" id="GO:0019277">
    <property type="term" value="P:UDP-N-acetylgalactosamine biosynthetic process"/>
    <property type="evidence" value="ECO:0007669"/>
    <property type="project" value="InterPro"/>
</dbReference>
<dbReference type="NCBIfam" id="NF006873">
    <property type="entry name" value="PRK09369.1"/>
    <property type="match status" value="1"/>
</dbReference>
<keyword evidence="7 12" id="KW-0573">Peptidoglycan synthesis</keyword>
<evidence type="ECO:0000256" key="5">
    <source>
        <dbReference type="ARBA" id="ARBA00022679"/>
    </source>
</evidence>
<protein>
    <recommendedName>
        <fullName evidence="12">UDP-N-acetylglucosamine 1-carboxyvinyltransferase</fullName>
        <ecNumber evidence="12">2.5.1.7</ecNumber>
    </recommendedName>
    <alternativeName>
        <fullName evidence="12">Enoylpyruvate transferase</fullName>
    </alternativeName>
    <alternativeName>
        <fullName evidence="12">UDP-N-acetylglucosamine enolpyruvyl transferase</fullName>
        <shortName evidence="12">EPT</shortName>
    </alternativeName>
</protein>
<feature type="binding site" evidence="12">
    <location>
        <position position="92"/>
    </location>
    <ligand>
        <name>UDP-N-acetyl-alpha-D-glucosamine</name>
        <dbReference type="ChEBI" id="CHEBI:57705"/>
    </ligand>
</feature>
<dbReference type="UniPathway" id="UPA00219"/>
<keyword evidence="3 12" id="KW-0963">Cytoplasm</keyword>
<evidence type="ECO:0000256" key="4">
    <source>
        <dbReference type="ARBA" id="ARBA00022618"/>
    </source>
</evidence>
<dbReference type="InterPro" id="IPR036968">
    <property type="entry name" value="Enolpyruvate_Tfrase_sf"/>
</dbReference>
<evidence type="ECO:0000256" key="11">
    <source>
        <dbReference type="ARBA" id="ARBA00047527"/>
    </source>
</evidence>
<dbReference type="Proteomes" id="UP000198661">
    <property type="component" value="Unassembled WGS sequence"/>
</dbReference>
<evidence type="ECO:0000256" key="8">
    <source>
        <dbReference type="ARBA" id="ARBA00023306"/>
    </source>
</evidence>
<dbReference type="EMBL" id="FOOK01000036">
    <property type="protein sequence ID" value="SFG46074.1"/>
    <property type="molecule type" value="Genomic_DNA"/>
</dbReference>
<evidence type="ECO:0000313" key="14">
    <source>
        <dbReference type="EMBL" id="SFG46074.1"/>
    </source>
</evidence>
<evidence type="ECO:0000256" key="2">
    <source>
        <dbReference type="ARBA" id="ARBA00004752"/>
    </source>
</evidence>
<feature type="active site" description="Proton donor" evidence="12">
    <location>
        <position position="116"/>
    </location>
</feature>
<name>A0A1I2RZM7_9BACL</name>
<keyword evidence="6 12" id="KW-0133">Cell shape</keyword>
<feature type="binding site" evidence="12">
    <location>
        <position position="305"/>
    </location>
    <ligand>
        <name>UDP-N-acetyl-alpha-D-glucosamine</name>
        <dbReference type="ChEBI" id="CHEBI:57705"/>
    </ligand>
</feature>
<dbReference type="PANTHER" id="PTHR43783">
    <property type="entry name" value="UDP-N-ACETYLGLUCOSAMINE 1-CARBOXYVINYLTRANSFERASE"/>
    <property type="match status" value="1"/>
</dbReference>
<dbReference type="EC" id="2.5.1.7" evidence="12"/>
<dbReference type="FunFam" id="3.65.10.10:FF:000001">
    <property type="entry name" value="UDP-N-acetylglucosamine 1-carboxyvinyltransferase"/>
    <property type="match status" value="1"/>
</dbReference>
<dbReference type="NCBIfam" id="TIGR01072">
    <property type="entry name" value="murA"/>
    <property type="match status" value="1"/>
</dbReference>
<dbReference type="InterPro" id="IPR013792">
    <property type="entry name" value="RNA3'P_cycl/enolpyr_Trfase_a/b"/>
</dbReference>
<comment type="catalytic activity">
    <reaction evidence="11 12">
        <text>phosphoenolpyruvate + UDP-N-acetyl-alpha-D-glucosamine = UDP-N-acetyl-3-O-(1-carboxyvinyl)-alpha-D-glucosamine + phosphate</text>
        <dbReference type="Rhea" id="RHEA:18681"/>
        <dbReference type="ChEBI" id="CHEBI:43474"/>
        <dbReference type="ChEBI" id="CHEBI:57705"/>
        <dbReference type="ChEBI" id="CHEBI:58702"/>
        <dbReference type="ChEBI" id="CHEBI:68483"/>
        <dbReference type="EC" id="2.5.1.7"/>
    </reaction>
</comment>
<dbReference type="Pfam" id="PF00275">
    <property type="entry name" value="EPSP_synthase"/>
    <property type="match status" value="1"/>
</dbReference>
<keyword evidence="4 12" id="KW-0132">Cell division</keyword>
<comment type="subcellular location">
    <subcellularLocation>
        <location evidence="1 12">Cytoplasm</location>
    </subcellularLocation>
</comment>
<dbReference type="OrthoDB" id="9803760at2"/>
<dbReference type="GO" id="GO:0008360">
    <property type="term" value="P:regulation of cell shape"/>
    <property type="evidence" value="ECO:0007669"/>
    <property type="project" value="UniProtKB-KW"/>
</dbReference>
<evidence type="ECO:0000256" key="12">
    <source>
        <dbReference type="HAMAP-Rule" id="MF_00111"/>
    </source>
</evidence>
<dbReference type="STRING" id="201973.SAMN04488025_13614"/>
<keyword evidence="12" id="KW-0670">Pyruvate</keyword>
<dbReference type="AlphaFoldDB" id="A0A1I2RZM7"/>
<comment type="function">
    <text evidence="12">Cell wall formation. Adds enolpyruvyl to UDP-N-acetylglucosamine.</text>
</comment>
<reference evidence="14 15" key="1">
    <citation type="submission" date="2016-10" db="EMBL/GenBank/DDBJ databases">
        <authorList>
            <person name="de Groot N.N."/>
        </authorList>
    </citation>
    <scope>NUCLEOTIDE SEQUENCE [LARGE SCALE GENOMIC DNA]</scope>
    <source>
        <strain evidence="14 15">DSM 44945</strain>
    </source>
</reference>
<evidence type="ECO:0000259" key="13">
    <source>
        <dbReference type="Pfam" id="PF00275"/>
    </source>
</evidence>
<feature type="domain" description="Enolpyruvate transferase" evidence="13">
    <location>
        <begin position="7"/>
        <end position="406"/>
    </location>
</feature>
<comment type="caution">
    <text evidence="12">Lacks conserved residue(s) required for the propagation of feature annotation.</text>
</comment>
<feature type="binding site" evidence="12">
    <location>
        <begin position="22"/>
        <end position="23"/>
    </location>
    <ligand>
        <name>phosphoenolpyruvate</name>
        <dbReference type="ChEBI" id="CHEBI:58702"/>
    </ligand>
</feature>
<dbReference type="GO" id="GO:0051301">
    <property type="term" value="P:cell division"/>
    <property type="evidence" value="ECO:0007669"/>
    <property type="project" value="UniProtKB-KW"/>
</dbReference>
<organism evidence="14 15">
    <name type="scientific">Planifilum fulgidum</name>
    <dbReference type="NCBI Taxonomy" id="201973"/>
    <lineage>
        <taxon>Bacteria</taxon>
        <taxon>Bacillati</taxon>
        <taxon>Bacillota</taxon>
        <taxon>Bacilli</taxon>
        <taxon>Bacillales</taxon>
        <taxon>Thermoactinomycetaceae</taxon>
        <taxon>Planifilum</taxon>
    </lineage>
</organism>
<feature type="modified residue" description="2-(S-cysteinyl)pyruvic acid O-phosphothioketal" evidence="12">
    <location>
        <position position="116"/>
    </location>
</feature>
<keyword evidence="5 12" id="KW-0808">Transferase</keyword>
<keyword evidence="9 12" id="KW-0961">Cell wall biogenesis/degradation</keyword>
<dbReference type="RefSeq" id="WP_143085394.1">
    <property type="nucleotide sequence ID" value="NZ_FOOK01000036.1"/>
</dbReference>
<dbReference type="GO" id="GO:0009252">
    <property type="term" value="P:peptidoglycan biosynthetic process"/>
    <property type="evidence" value="ECO:0007669"/>
    <property type="project" value="UniProtKB-UniRule"/>
</dbReference>
<proteinExistence type="inferred from homology"/>
<evidence type="ECO:0000256" key="10">
    <source>
        <dbReference type="ARBA" id="ARBA00038367"/>
    </source>
</evidence>
<evidence type="ECO:0000256" key="3">
    <source>
        <dbReference type="ARBA" id="ARBA00022490"/>
    </source>
</evidence>
<evidence type="ECO:0000313" key="15">
    <source>
        <dbReference type="Proteomes" id="UP000198661"/>
    </source>
</evidence>
<dbReference type="HAMAP" id="MF_00111">
    <property type="entry name" value="MurA"/>
    <property type="match status" value="1"/>
</dbReference>
<dbReference type="SUPFAM" id="SSF55205">
    <property type="entry name" value="EPT/RTPC-like"/>
    <property type="match status" value="1"/>
</dbReference>
<dbReference type="GO" id="GO:0071555">
    <property type="term" value="P:cell wall organization"/>
    <property type="evidence" value="ECO:0007669"/>
    <property type="project" value="UniProtKB-KW"/>
</dbReference>
<dbReference type="CDD" id="cd01555">
    <property type="entry name" value="UdpNAET"/>
    <property type="match status" value="1"/>
</dbReference>
<sequence>MEQFVIEGEKPLYGTVRIHGAKNAALPILAATLLSGGIHEIHDVPRLKDIEVMGRILGALGARFSRTGNRIQVDASTLRTCHIPDVLMRQMRSSIFLMGPLLSRLGEVSVTRPGGCAIGSRPIDLHLYGLRSLGARIEEKDGLIRCSARKLTGATIHFKTPSVGATENVMLAAVRAEGTTVIRNAAREPEIVDLQAFLNRMGADVRGAGTDTIVIRGVRELRPASHEIIPDRIVAGTLAVAAAAAGGEVTLTNTIPDHLRCTLNLLKRAGVSVSSEGDAIRVRSEGRHRAVGRIETQPYPGFPTDMQPQMMAFLCLAEGTSVICERIFDARLKHVGELVRMGADLTVDGNTVWIRGVPHLTGADVEATDLRAGAALVVAGLAARGITRVGGVQHIDRGYEGLEEILRSLGGRIYRNSPSDSD</sequence>
<evidence type="ECO:0000256" key="9">
    <source>
        <dbReference type="ARBA" id="ARBA00023316"/>
    </source>
</evidence>
<dbReference type="GO" id="GO:0005737">
    <property type="term" value="C:cytoplasm"/>
    <property type="evidence" value="ECO:0007669"/>
    <property type="project" value="UniProtKB-SubCell"/>
</dbReference>
<feature type="binding site" evidence="12">
    <location>
        <begin position="121"/>
        <end position="125"/>
    </location>
    <ligand>
        <name>UDP-N-acetyl-alpha-D-glucosamine</name>
        <dbReference type="ChEBI" id="CHEBI:57705"/>
    </ligand>
</feature>
<keyword evidence="15" id="KW-1185">Reference proteome</keyword>
<dbReference type="InterPro" id="IPR001986">
    <property type="entry name" value="Enolpyruvate_Tfrase_dom"/>
</dbReference>
<dbReference type="GO" id="GO:0008760">
    <property type="term" value="F:UDP-N-acetylglucosamine 1-carboxyvinyltransferase activity"/>
    <property type="evidence" value="ECO:0007669"/>
    <property type="project" value="UniProtKB-UniRule"/>
</dbReference>
<dbReference type="PANTHER" id="PTHR43783:SF1">
    <property type="entry name" value="UDP-N-ACETYLGLUCOSAMINE 1-CARBOXYVINYLTRANSFERASE"/>
    <property type="match status" value="1"/>
</dbReference>
<comment type="similarity">
    <text evidence="10 12">Belongs to the EPSP synthase family. MurA subfamily.</text>
</comment>
<dbReference type="InterPro" id="IPR005750">
    <property type="entry name" value="UDP_GlcNAc_COvinyl_MurA"/>
</dbReference>
<feature type="binding site" evidence="12">
    <location>
        <position position="327"/>
    </location>
    <ligand>
        <name>UDP-N-acetyl-alpha-D-glucosamine</name>
        <dbReference type="ChEBI" id="CHEBI:57705"/>
    </ligand>
</feature>
<dbReference type="InterPro" id="IPR050068">
    <property type="entry name" value="MurA_subfamily"/>
</dbReference>
<evidence type="ECO:0000256" key="6">
    <source>
        <dbReference type="ARBA" id="ARBA00022960"/>
    </source>
</evidence>